<feature type="transmembrane region" description="Helical" evidence="1">
    <location>
        <begin position="31"/>
        <end position="49"/>
    </location>
</feature>
<evidence type="ECO:0000256" key="1">
    <source>
        <dbReference type="SAM" id="Phobius"/>
    </source>
</evidence>
<protein>
    <submittedName>
        <fullName evidence="2">Uncharacterized protein</fullName>
    </submittedName>
</protein>
<comment type="caution">
    <text evidence="2">The sequence shown here is derived from an EMBL/GenBank/DDBJ whole genome shotgun (WGS) entry which is preliminary data.</text>
</comment>
<dbReference type="Proteomes" id="UP001501578">
    <property type="component" value="Unassembled WGS sequence"/>
</dbReference>
<evidence type="ECO:0000313" key="3">
    <source>
        <dbReference type="Proteomes" id="UP001501578"/>
    </source>
</evidence>
<gene>
    <name evidence="2" type="ORF">GCM10009560_33730</name>
</gene>
<feature type="transmembrane region" description="Helical" evidence="1">
    <location>
        <begin position="5"/>
        <end position="25"/>
    </location>
</feature>
<keyword evidence="3" id="KW-1185">Reference proteome</keyword>
<keyword evidence="1" id="KW-1133">Transmembrane helix</keyword>
<dbReference type="EMBL" id="BAAAHQ010000015">
    <property type="protein sequence ID" value="GAA0929701.1"/>
    <property type="molecule type" value="Genomic_DNA"/>
</dbReference>
<keyword evidence="1" id="KW-0812">Transmembrane</keyword>
<name>A0ABN1PKQ2_9ACTN</name>
<proteinExistence type="predicted"/>
<evidence type="ECO:0000313" key="2">
    <source>
        <dbReference type="EMBL" id="GAA0929701.1"/>
    </source>
</evidence>
<keyword evidence="1" id="KW-0472">Membrane</keyword>
<dbReference type="RefSeq" id="WP_343950812.1">
    <property type="nucleotide sequence ID" value="NZ_BAAAHQ010000015.1"/>
</dbReference>
<accession>A0ABN1PKQ2</accession>
<organism evidence="2 3">
    <name type="scientific">Nonomuraea longicatena</name>
    <dbReference type="NCBI Taxonomy" id="83682"/>
    <lineage>
        <taxon>Bacteria</taxon>
        <taxon>Bacillati</taxon>
        <taxon>Actinomycetota</taxon>
        <taxon>Actinomycetes</taxon>
        <taxon>Streptosporangiales</taxon>
        <taxon>Streptosporangiaceae</taxon>
        <taxon>Nonomuraea</taxon>
    </lineage>
</organism>
<reference evidence="2 3" key="1">
    <citation type="journal article" date="2019" name="Int. J. Syst. Evol. Microbiol.">
        <title>The Global Catalogue of Microorganisms (GCM) 10K type strain sequencing project: providing services to taxonomists for standard genome sequencing and annotation.</title>
        <authorList>
            <consortium name="The Broad Institute Genomics Platform"/>
            <consortium name="The Broad Institute Genome Sequencing Center for Infectious Disease"/>
            <person name="Wu L."/>
            <person name="Ma J."/>
        </authorList>
    </citation>
    <scope>NUCLEOTIDE SEQUENCE [LARGE SCALE GENOMIC DNA]</scope>
    <source>
        <strain evidence="2 3">JCM 11136</strain>
    </source>
</reference>
<sequence>MGRILLVIAAIIAAFILLGPLVGLIFTLIKWALVAGLVVLGVVVVKRVLDGTRHG</sequence>